<protein>
    <recommendedName>
        <fullName evidence="1">Retrotransposon Copia-like N-terminal domain-containing protein</fullName>
    </recommendedName>
</protein>
<evidence type="ECO:0000313" key="2">
    <source>
        <dbReference type="EMBL" id="BAT79322.1"/>
    </source>
</evidence>
<dbReference type="PANTHER" id="PTHR37610:SF55">
    <property type="entry name" value="RETROTRANSPOSON COPIA-LIKE N-TERMINAL DOMAIN-CONTAINING PROTEIN"/>
    <property type="match status" value="1"/>
</dbReference>
<reference evidence="2 3" key="1">
    <citation type="journal article" date="2015" name="Sci. Rep.">
        <title>The power of single molecule real-time sequencing technology in the de novo assembly of a eukaryotic genome.</title>
        <authorList>
            <person name="Sakai H."/>
            <person name="Naito K."/>
            <person name="Ogiso-Tanaka E."/>
            <person name="Takahashi Y."/>
            <person name="Iseki K."/>
            <person name="Muto C."/>
            <person name="Satou K."/>
            <person name="Teruya K."/>
            <person name="Shiroma A."/>
            <person name="Shimoji M."/>
            <person name="Hirano T."/>
            <person name="Itoh T."/>
            <person name="Kaga A."/>
            <person name="Tomooka N."/>
        </authorList>
    </citation>
    <scope>NUCLEOTIDE SEQUENCE [LARGE SCALE GENOMIC DNA]</scope>
    <source>
        <strain evidence="3">cv. Shumari</strain>
    </source>
</reference>
<dbReference type="OrthoDB" id="1408296at2759"/>
<dbReference type="InterPro" id="IPR029472">
    <property type="entry name" value="Copia-like_N"/>
</dbReference>
<evidence type="ECO:0000259" key="1">
    <source>
        <dbReference type="Pfam" id="PF14244"/>
    </source>
</evidence>
<organism evidence="2 3">
    <name type="scientific">Vigna angularis var. angularis</name>
    <dbReference type="NCBI Taxonomy" id="157739"/>
    <lineage>
        <taxon>Eukaryota</taxon>
        <taxon>Viridiplantae</taxon>
        <taxon>Streptophyta</taxon>
        <taxon>Embryophyta</taxon>
        <taxon>Tracheophyta</taxon>
        <taxon>Spermatophyta</taxon>
        <taxon>Magnoliopsida</taxon>
        <taxon>eudicotyledons</taxon>
        <taxon>Gunneridae</taxon>
        <taxon>Pentapetalae</taxon>
        <taxon>rosids</taxon>
        <taxon>fabids</taxon>
        <taxon>Fabales</taxon>
        <taxon>Fabaceae</taxon>
        <taxon>Papilionoideae</taxon>
        <taxon>50 kb inversion clade</taxon>
        <taxon>NPAAA clade</taxon>
        <taxon>indigoferoid/millettioid clade</taxon>
        <taxon>Phaseoleae</taxon>
        <taxon>Vigna</taxon>
    </lineage>
</organism>
<proteinExistence type="predicted"/>
<sequence length="305" mass="34439">MASQDHTPSYLYLHPNENPAISLVSLVLNATNYHSWSRSFITALSAKDKVEFILGSAVRPSKTDASFPAWFRCNSMVVSWLLHSVSPSIRESIIWMDLAIDIWNDLKHRFAQGDLARISTLKMEASTLSQGELSVTDFFTKLRVIWDELDSFRPDPVCICKPKCSCTVSATISQRKNEDRAMQLLRGLNDHYSNIQSHILLLDPIPPISKIFSLVLQQERQIMHEHITAAINTTSSTSAPTPITCNYCNKTGHQENTCFKKHGFPNQEHRPVKTNTTNPRKICTYCHKNGHTIDVCDTTVAVIQI</sequence>
<evidence type="ECO:0000313" key="3">
    <source>
        <dbReference type="Proteomes" id="UP000291084"/>
    </source>
</evidence>
<dbReference type="EMBL" id="AP015035">
    <property type="protein sequence ID" value="BAT79322.1"/>
    <property type="molecule type" value="Genomic_DNA"/>
</dbReference>
<gene>
    <name evidence="2" type="primary">Vigan.02G219000</name>
    <name evidence="2" type="ORF">VIGAN_02219000</name>
</gene>
<name>A0A0S3RFJ7_PHAAN</name>
<dbReference type="Pfam" id="PF14244">
    <property type="entry name" value="Retrotran_gag_3"/>
    <property type="match status" value="1"/>
</dbReference>
<feature type="domain" description="Retrotransposon Copia-like N-terminal" evidence="1">
    <location>
        <begin position="14"/>
        <end position="60"/>
    </location>
</feature>
<dbReference type="Proteomes" id="UP000291084">
    <property type="component" value="Chromosome 2"/>
</dbReference>
<dbReference type="AlphaFoldDB" id="A0A0S3RFJ7"/>
<dbReference type="PANTHER" id="PTHR37610">
    <property type="entry name" value="CCHC-TYPE DOMAIN-CONTAINING PROTEIN"/>
    <property type="match status" value="1"/>
</dbReference>
<dbReference type="Gene3D" id="4.10.60.10">
    <property type="entry name" value="Zinc finger, CCHC-type"/>
    <property type="match status" value="1"/>
</dbReference>
<keyword evidence="3" id="KW-1185">Reference proteome</keyword>
<accession>A0A0S3RFJ7</accession>